<dbReference type="Proteomes" id="UP000642809">
    <property type="component" value="Unassembled WGS sequence"/>
</dbReference>
<dbReference type="InterPro" id="IPR004838">
    <property type="entry name" value="NHTrfase_class1_PyrdxlP-BS"/>
</dbReference>
<gene>
    <name evidence="6" type="primary">aspC3</name>
    <name evidence="6" type="ORF">GCM10008106_34420</name>
</gene>
<feature type="domain" description="Aminotransferase class I/classII large" evidence="5">
    <location>
        <begin position="32"/>
        <end position="380"/>
    </location>
</feature>
<keyword evidence="2 4" id="KW-0032">Aminotransferase</keyword>
<evidence type="ECO:0000256" key="3">
    <source>
        <dbReference type="ARBA" id="ARBA00022679"/>
    </source>
</evidence>
<dbReference type="GO" id="GO:0030170">
    <property type="term" value="F:pyridoxal phosphate binding"/>
    <property type="evidence" value="ECO:0007669"/>
    <property type="project" value="InterPro"/>
</dbReference>
<comment type="cofactor">
    <cofactor evidence="1 4">
        <name>pyridoxal 5'-phosphate</name>
        <dbReference type="ChEBI" id="CHEBI:597326"/>
    </cofactor>
</comment>
<dbReference type="PANTHER" id="PTHR42832">
    <property type="entry name" value="AMINO ACID AMINOTRANSFERASE"/>
    <property type="match status" value="1"/>
</dbReference>
<protein>
    <recommendedName>
        <fullName evidence="4">Aminotransferase</fullName>
        <ecNumber evidence="4">2.6.1.-</ecNumber>
    </recommendedName>
</protein>
<keyword evidence="3 4" id="KW-0808">Transferase</keyword>
<dbReference type="Pfam" id="PF00155">
    <property type="entry name" value="Aminotran_1_2"/>
    <property type="match status" value="1"/>
</dbReference>
<evidence type="ECO:0000256" key="4">
    <source>
        <dbReference type="RuleBase" id="RU000481"/>
    </source>
</evidence>
<reference evidence="6" key="1">
    <citation type="journal article" date="2014" name="Int. J. Syst. Evol. Microbiol.">
        <title>Complete genome sequence of Corynebacterium casei LMG S-19264T (=DSM 44701T), isolated from a smear-ripened cheese.</title>
        <authorList>
            <consortium name="US DOE Joint Genome Institute (JGI-PGF)"/>
            <person name="Walter F."/>
            <person name="Albersmeier A."/>
            <person name="Kalinowski J."/>
            <person name="Ruckert C."/>
        </authorList>
    </citation>
    <scope>NUCLEOTIDE SEQUENCE</scope>
    <source>
        <strain evidence="6">KCTC 23224</strain>
    </source>
</reference>
<dbReference type="GO" id="GO:0008483">
    <property type="term" value="F:transaminase activity"/>
    <property type="evidence" value="ECO:0007669"/>
    <property type="project" value="UniProtKB-KW"/>
</dbReference>
<evidence type="ECO:0000256" key="1">
    <source>
        <dbReference type="ARBA" id="ARBA00001933"/>
    </source>
</evidence>
<dbReference type="InterPro" id="IPR015424">
    <property type="entry name" value="PyrdxlP-dep_Trfase"/>
</dbReference>
<proteinExistence type="inferred from homology"/>
<dbReference type="InterPro" id="IPR050881">
    <property type="entry name" value="LL-DAP_aminotransferase"/>
</dbReference>
<dbReference type="AlphaFoldDB" id="A0A8J3D3J9"/>
<organism evidence="6 7">
    <name type="scientific">Mongoliitalea lutea</name>
    <dbReference type="NCBI Taxonomy" id="849756"/>
    <lineage>
        <taxon>Bacteria</taxon>
        <taxon>Pseudomonadati</taxon>
        <taxon>Bacteroidota</taxon>
        <taxon>Cytophagia</taxon>
        <taxon>Cytophagales</taxon>
        <taxon>Cyclobacteriaceae</taxon>
        <taxon>Mongoliitalea</taxon>
    </lineage>
</organism>
<dbReference type="RefSeq" id="WP_189585784.1">
    <property type="nucleotide sequence ID" value="NZ_BMYF01000026.1"/>
</dbReference>
<sequence>MKGFAERLKHTEEYYFSKKLKEVQGLIAAGKPIIHMGIGSPDGMPDASVIQAITQSVENPANHGYQAYQGIPALRLAMADFYQSQYGVTVDHTSEVLPLMGSKEGIMHASLAFLNPGDQVLIPNPGYPTYSSVARLLQAEPVPYALKVSHKYWPDFDALEALDLSKVKIMFANYPHMPTGAKADLQLFETLLAFCQKHQIVLIHDNPYSHVLEEQPKSIFQLEGAKKVALELNSLSKSSNMAGWRVGMLVGKHEWIQAIATVKSNMDSGMLKGVQEGAVQALGLGKDWYQELNAQYGARKKLIFQLLDKLGWGYSRDTAGLFVWAQLPQGVAATKACDQLLYEKNIFTTPGTVFGSEGEGYVRFSLCVTEEKIQEAINRL</sequence>
<dbReference type="Gene3D" id="3.40.640.10">
    <property type="entry name" value="Type I PLP-dependent aspartate aminotransferase-like (Major domain)"/>
    <property type="match status" value="1"/>
</dbReference>
<comment type="caution">
    <text evidence="6">The sequence shown here is derived from an EMBL/GenBank/DDBJ whole genome shotgun (WGS) entry which is preliminary data.</text>
</comment>
<dbReference type="InterPro" id="IPR004839">
    <property type="entry name" value="Aminotransferase_I/II_large"/>
</dbReference>
<dbReference type="Gene3D" id="3.90.1150.10">
    <property type="entry name" value="Aspartate Aminotransferase, domain 1"/>
    <property type="match status" value="1"/>
</dbReference>
<comment type="similarity">
    <text evidence="4">Belongs to the class-I pyridoxal-phosphate-dependent aminotransferase family.</text>
</comment>
<dbReference type="PANTHER" id="PTHR42832:SF3">
    <property type="entry name" value="L-GLUTAMINE--4-(METHYLSULFANYL)-2-OXOBUTANOATE AMINOTRANSFERASE"/>
    <property type="match status" value="1"/>
</dbReference>
<dbReference type="InterPro" id="IPR015421">
    <property type="entry name" value="PyrdxlP-dep_Trfase_major"/>
</dbReference>
<dbReference type="CDD" id="cd00609">
    <property type="entry name" value="AAT_like"/>
    <property type="match status" value="1"/>
</dbReference>
<name>A0A8J3D3J9_9BACT</name>
<dbReference type="InterPro" id="IPR015422">
    <property type="entry name" value="PyrdxlP-dep_Trfase_small"/>
</dbReference>
<dbReference type="PROSITE" id="PS00105">
    <property type="entry name" value="AA_TRANSFER_CLASS_1"/>
    <property type="match status" value="1"/>
</dbReference>
<evidence type="ECO:0000313" key="7">
    <source>
        <dbReference type="Proteomes" id="UP000642809"/>
    </source>
</evidence>
<evidence type="ECO:0000259" key="5">
    <source>
        <dbReference type="Pfam" id="PF00155"/>
    </source>
</evidence>
<reference evidence="6" key="2">
    <citation type="submission" date="2020-09" db="EMBL/GenBank/DDBJ databases">
        <authorList>
            <person name="Sun Q."/>
            <person name="Kim S."/>
        </authorList>
    </citation>
    <scope>NUCLEOTIDE SEQUENCE</scope>
    <source>
        <strain evidence="6">KCTC 23224</strain>
    </source>
</reference>
<evidence type="ECO:0000313" key="6">
    <source>
        <dbReference type="EMBL" id="GHB50744.1"/>
    </source>
</evidence>
<dbReference type="SUPFAM" id="SSF53383">
    <property type="entry name" value="PLP-dependent transferases"/>
    <property type="match status" value="1"/>
</dbReference>
<evidence type="ECO:0000256" key="2">
    <source>
        <dbReference type="ARBA" id="ARBA00022576"/>
    </source>
</evidence>
<dbReference type="EC" id="2.6.1.-" evidence="4"/>
<accession>A0A8J3D3J9</accession>
<keyword evidence="7" id="KW-1185">Reference proteome</keyword>
<dbReference type="EMBL" id="BMYF01000026">
    <property type="protein sequence ID" value="GHB50744.1"/>
    <property type="molecule type" value="Genomic_DNA"/>
</dbReference>